<gene>
    <name evidence="2" type="ORF">DME_LOCUS5819</name>
</gene>
<dbReference type="STRING" id="318479.A0A0N4U3Y5"/>
<dbReference type="InterPro" id="IPR031739">
    <property type="entry name" value="Ncaph2"/>
</dbReference>
<reference evidence="5" key="1">
    <citation type="submission" date="2017-02" db="UniProtKB">
        <authorList>
            <consortium name="WormBaseParasite"/>
        </authorList>
    </citation>
    <scope>IDENTIFICATION</scope>
</reference>
<dbReference type="Proteomes" id="UP000274756">
    <property type="component" value="Unassembled WGS sequence"/>
</dbReference>
<evidence type="ECO:0000313" key="4">
    <source>
        <dbReference type="Proteomes" id="UP000274756"/>
    </source>
</evidence>
<keyword evidence="4" id="KW-1185">Reference proteome</keyword>
<reference evidence="2 4" key="2">
    <citation type="submission" date="2018-11" db="EMBL/GenBank/DDBJ databases">
        <authorList>
            <consortium name="Pathogen Informatics"/>
        </authorList>
    </citation>
    <scope>NUCLEOTIDE SEQUENCE [LARGE SCALE GENOMIC DNA]</scope>
</reference>
<evidence type="ECO:0000313" key="2">
    <source>
        <dbReference type="EMBL" id="VDN55846.1"/>
    </source>
</evidence>
<dbReference type="AlphaFoldDB" id="A0A0N4U3Y5"/>
<evidence type="ECO:0000313" key="5">
    <source>
        <dbReference type="WBParaSite" id="DME_0000145901-mRNA-1"/>
    </source>
</evidence>
<dbReference type="WBParaSite" id="DME_0000145901-mRNA-1">
    <property type="protein sequence ID" value="DME_0000145901-mRNA-1"/>
    <property type="gene ID" value="DME_0000145901"/>
</dbReference>
<organism evidence="3 5">
    <name type="scientific">Dracunculus medinensis</name>
    <name type="common">Guinea worm</name>
    <dbReference type="NCBI Taxonomy" id="318479"/>
    <lineage>
        <taxon>Eukaryota</taxon>
        <taxon>Metazoa</taxon>
        <taxon>Ecdysozoa</taxon>
        <taxon>Nematoda</taxon>
        <taxon>Chromadorea</taxon>
        <taxon>Rhabditida</taxon>
        <taxon>Spirurina</taxon>
        <taxon>Dracunculoidea</taxon>
        <taxon>Dracunculidae</taxon>
        <taxon>Dracunculus</taxon>
    </lineage>
</organism>
<dbReference type="PANTHER" id="PTHR14324">
    <property type="entry name" value="CONDENSIN-2 COMPLEX SUBUNIT H2"/>
    <property type="match status" value="1"/>
</dbReference>
<dbReference type="InterPro" id="IPR009378">
    <property type="entry name" value="H2_N"/>
</dbReference>
<proteinExistence type="predicted"/>
<dbReference type="GO" id="GO:0003682">
    <property type="term" value="F:chromatin binding"/>
    <property type="evidence" value="ECO:0007669"/>
    <property type="project" value="TreeGrafter"/>
</dbReference>
<dbReference type="OrthoDB" id="10038475at2759"/>
<name>A0A0N4U3Y5_DRAME</name>
<evidence type="ECO:0000313" key="3">
    <source>
        <dbReference type="Proteomes" id="UP000038040"/>
    </source>
</evidence>
<dbReference type="PANTHER" id="PTHR14324:SF3">
    <property type="entry name" value="CONDENSIN-2 COMPLEX SUBUNIT H2"/>
    <property type="match status" value="1"/>
</dbReference>
<accession>A0A0N4U3Y5</accession>
<dbReference type="Pfam" id="PF06278">
    <property type="entry name" value="CNDH2_N"/>
    <property type="match status" value="1"/>
</dbReference>
<dbReference type="GO" id="GO:0010032">
    <property type="term" value="P:meiotic chromosome condensation"/>
    <property type="evidence" value="ECO:0007669"/>
    <property type="project" value="TreeGrafter"/>
</dbReference>
<dbReference type="GO" id="GO:0005634">
    <property type="term" value="C:nucleus"/>
    <property type="evidence" value="ECO:0007669"/>
    <property type="project" value="TreeGrafter"/>
</dbReference>
<sequence length="198" mass="22855">MVDAEEDIGSRYLFLLQPVKDLAKNWNIDIAAYLLDFIERLKAIQSDERLENKNFNFAEAGLLIQGTAMVYGRKVEYIHQIAMQLLDKLKERGSRKRKADDNCTNDEMAEMDESSETETDIFEPIDFSKLVPSKLQSYILKQPLKVTKLISQIPISLTALTDYEKTNVQLFSRRNKNELIGKKDDFIINTGFVLKNVR</sequence>
<protein>
    <submittedName>
        <fullName evidence="5">CNDH2_N domain-containing protein</fullName>
    </submittedName>
</protein>
<feature type="domain" description="Condensin II complex subunit H2 N-terminal" evidence="1">
    <location>
        <begin position="10"/>
        <end position="122"/>
    </location>
</feature>
<evidence type="ECO:0000259" key="1">
    <source>
        <dbReference type="Pfam" id="PF06278"/>
    </source>
</evidence>
<dbReference type="Proteomes" id="UP000038040">
    <property type="component" value="Unplaced"/>
</dbReference>
<dbReference type="GO" id="GO:0000796">
    <property type="term" value="C:condensin complex"/>
    <property type="evidence" value="ECO:0007669"/>
    <property type="project" value="TreeGrafter"/>
</dbReference>
<dbReference type="GO" id="GO:0051306">
    <property type="term" value="P:mitotic sister chromatid separation"/>
    <property type="evidence" value="ECO:0007669"/>
    <property type="project" value="TreeGrafter"/>
</dbReference>
<dbReference type="EMBL" id="UYYG01001153">
    <property type="protein sequence ID" value="VDN55846.1"/>
    <property type="molecule type" value="Genomic_DNA"/>
</dbReference>